<dbReference type="OrthoDB" id="5350472at2759"/>
<protein>
    <submittedName>
        <fullName evidence="1">Uncharacterized protein</fullName>
    </submittedName>
</protein>
<accession>X0KZH1</accession>
<sequence length="123" mass="13934">MVRTDRPPLAFLDSSIPANLVPDDWTTDPEEMEKDFYWGDKGRGRLAAAAVGITNPEGLMIKDREEGGDAYLFQDANGIYMWSMPTNEVYKYTKPTSRDDILAEMRKPAGRGKVEMTLMPRRS</sequence>
<dbReference type="Proteomes" id="UP000030701">
    <property type="component" value="Unassembled WGS sequence"/>
</dbReference>
<dbReference type="EMBL" id="JH658078">
    <property type="protein sequence ID" value="EXM14197.1"/>
    <property type="molecule type" value="Genomic_DNA"/>
</dbReference>
<dbReference type="HOGENOM" id="CLU_2171114_0_0_1"/>
<evidence type="ECO:0000313" key="1">
    <source>
        <dbReference type="EMBL" id="EXM14197.1"/>
    </source>
</evidence>
<organism evidence="1">
    <name type="scientific">Fusarium oxysporum f. sp. vasinfectum 25433</name>
    <dbReference type="NCBI Taxonomy" id="1089449"/>
    <lineage>
        <taxon>Eukaryota</taxon>
        <taxon>Fungi</taxon>
        <taxon>Dikarya</taxon>
        <taxon>Ascomycota</taxon>
        <taxon>Pezizomycotina</taxon>
        <taxon>Sordariomycetes</taxon>
        <taxon>Hypocreomycetidae</taxon>
        <taxon>Hypocreales</taxon>
        <taxon>Nectriaceae</taxon>
        <taxon>Fusarium</taxon>
        <taxon>Fusarium oxysporum species complex</taxon>
    </lineage>
</organism>
<proteinExistence type="predicted"/>
<reference evidence="1" key="1">
    <citation type="submission" date="2011-11" db="EMBL/GenBank/DDBJ databases">
        <title>The Genome Sequence of Fusarium oxysporum Cotton.</title>
        <authorList>
            <consortium name="The Broad Institute Genome Sequencing Platform"/>
            <person name="Ma L.-J."/>
            <person name="Gale L.R."/>
            <person name="Schwartz D.C."/>
            <person name="Zhou S."/>
            <person name="Corby-Kistler H."/>
            <person name="Young S.K."/>
            <person name="Zeng Q."/>
            <person name="Gargeya S."/>
            <person name="Fitzgerald M."/>
            <person name="Haas B."/>
            <person name="Abouelleil A."/>
            <person name="Alvarado L."/>
            <person name="Arachchi H.M."/>
            <person name="Berlin A."/>
            <person name="Brown A."/>
            <person name="Chapman S.B."/>
            <person name="Chen Z."/>
            <person name="Dunbar C."/>
            <person name="Freedman E."/>
            <person name="Gearin G."/>
            <person name="Goldberg J."/>
            <person name="Griggs A."/>
            <person name="Gujja S."/>
            <person name="Heiman D."/>
            <person name="Howarth C."/>
            <person name="Larson L."/>
            <person name="Lui A."/>
            <person name="MacDonald P.J.P."/>
            <person name="Montmayeur A."/>
            <person name="Murphy C."/>
            <person name="Neiman D."/>
            <person name="Pearson M."/>
            <person name="Priest M."/>
            <person name="Roberts A."/>
            <person name="Saif S."/>
            <person name="Shea T."/>
            <person name="Shenoy N."/>
            <person name="Sisk P."/>
            <person name="Stolte C."/>
            <person name="Sykes S."/>
            <person name="Wortman J."/>
            <person name="Nusbaum C."/>
            <person name="Birren B."/>
        </authorList>
    </citation>
    <scope>NUCLEOTIDE SEQUENCE [LARGE SCALE GENOMIC DNA]</scope>
    <source>
        <strain evidence="1">25433</strain>
    </source>
</reference>
<dbReference type="AlphaFoldDB" id="X0KZH1"/>
<reference evidence="1" key="2">
    <citation type="submission" date="2012-05" db="EMBL/GenBank/DDBJ databases">
        <title>The Genome Annotation of Fusarium oxysporum Cotton.</title>
        <authorList>
            <consortium name="The Broad Institute Genomics Platform"/>
            <person name="Ma L.-J."/>
            <person name="Corby-Kistler H."/>
            <person name="Broz K."/>
            <person name="Gale L.R."/>
            <person name="Jonkers W."/>
            <person name="O'Donnell K."/>
            <person name="Ploetz R."/>
            <person name="Steinberg C."/>
            <person name="Schwartz D.C."/>
            <person name="VanEtten H."/>
            <person name="Zhou S."/>
            <person name="Young S.K."/>
            <person name="Zeng Q."/>
            <person name="Gargeya S."/>
            <person name="Fitzgerald M."/>
            <person name="Abouelleil A."/>
            <person name="Alvarado L."/>
            <person name="Chapman S.B."/>
            <person name="Gainer-Dewar J."/>
            <person name="Goldberg J."/>
            <person name="Griggs A."/>
            <person name="Gujja S."/>
            <person name="Hansen M."/>
            <person name="Howarth C."/>
            <person name="Imamovic A."/>
            <person name="Ireland A."/>
            <person name="Larimer J."/>
            <person name="McCowan C."/>
            <person name="Murphy C."/>
            <person name="Pearson M."/>
            <person name="Poon T.W."/>
            <person name="Priest M."/>
            <person name="Roberts A."/>
            <person name="Saif S."/>
            <person name="Shea T."/>
            <person name="Sykes S."/>
            <person name="Wortman J."/>
            <person name="Nusbaum C."/>
            <person name="Birren B."/>
        </authorList>
    </citation>
    <scope>NUCLEOTIDE SEQUENCE</scope>
    <source>
        <strain evidence="1">25433</strain>
    </source>
</reference>
<name>X0KZH1_FUSOX</name>
<gene>
    <name evidence="1" type="ORF">FOTG_17397</name>
</gene>